<feature type="compositionally biased region" description="Basic and acidic residues" evidence="5">
    <location>
        <begin position="474"/>
        <end position="485"/>
    </location>
</feature>
<feature type="transmembrane region" description="Helical" evidence="6">
    <location>
        <begin position="376"/>
        <end position="403"/>
    </location>
</feature>
<evidence type="ECO:0000313" key="9">
    <source>
        <dbReference type="Proteomes" id="UP000265100"/>
    </source>
</evidence>
<comment type="subcellular location">
    <subcellularLocation>
        <location evidence="1">Membrane</location>
        <topology evidence="1">Multi-pass membrane protein</topology>
    </subcellularLocation>
</comment>
<dbReference type="Pfam" id="PF13520">
    <property type="entry name" value="AA_permease_2"/>
    <property type="match status" value="1"/>
</dbReference>
<feature type="region of interest" description="Disordered" evidence="5">
    <location>
        <begin position="697"/>
        <end position="755"/>
    </location>
</feature>
<evidence type="ECO:0000256" key="3">
    <source>
        <dbReference type="ARBA" id="ARBA00022989"/>
    </source>
</evidence>
<reference evidence="8" key="4">
    <citation type="submission" date="2025-09" db="UniProtKB">
        <authorList>
            <consortium name="Ensembl"/>
        </authorList>
    </citation>
    <scope>IDENTIFICATION</scope>
</reference>
<dbReference type="CTD" id="556696"/>
<organism evidence="8 9">
    <name type="scientific">Astatotilapia calliptera</name>
    <name type="common">Eastern happy</name>
    <name type="synonym">Chromis callipterus</name>
    <dbReference type="NCBI Taxonomy" id="8154"/>
    <lineage>
        <taxon>Eukaryota</taxon>
        <taxon>Metazoa</taxon>
        <taxon>Chordata</taxon>
        <taxon>Craniata</taxon>
        <taxon>Vertebrata</taxon>
        <taxon>Euteleostomi</taxon>
        <taxon>Actinopterygii</taxon>
        <taxon>Neopterygii</taxon>
        <taxon>Teleostei</taxon>
        <taxon>Neoteleostei</taxon>
        <taxon>Acanthomorphata</taxon>
        <taxon>Ovalentaria</taxon>
        <taxon>Cichlomorphae</taxon>
        <taxon>Cichliformes</taxon>
        <taxon>Cichlidae</taxon>
        <taxon>African cichlids</taxon>
        <taxon>Pseudocrenilabrinae</taxon>
        <taxon>Haplochromini</taxon>
        <taxon>Astatotilapia</taxon>
    </lineage>
</organism>
<dbReference type="Proteomes" id="UP000265100">
    <property type="component" value="Chromosome 9"/>
</dbReference>
<feature type="transmembrane region" description="Helical" evidence="6">
    <location>
        <begin position="218"/>
        <end position="236"/>
    </location>
</feature>
<feature type="transmembrane region" description="Helical" evidence="6">
    <location>
        <begin position="248"/>
        <end position="271"/>
    </location>
</feature>
<protein>
    <recommendedName>
        <fullName evidence="7">Cationic amino acid transporter C-terminal domain-containing protein</fullName>
    </recommendedName>
</protein>
<evidence type="ECO:0000256" key="2">
    <source>
        <dbReference type="ARBA" id="ARBA00022692"/>
    </source>
</evidence>
<accession>A0A3P8QVQ1</accession>
<feature type="transmembrane region" description="Helical" evidence="6">
    <location>
        <begin position="57"/>
        <end position="80"/>
    </location>
</feature>
<dbReference type="InterPro" id="IPR029485">
    <property type="entry name" value="CAT_C"/>
</dbReference>
<dbReference type="AlphaFoldDB" id="A0A3P8QVQ1"/>
<evidence type="ECO:0000313" key="8">
    <source>
        <dbReference type="Ensembl" id="ENSACLP00000033755.2"/>
    </source>
</evidence>
<feature type="compositionally biased region" description="Polar residues" evidence="5">
    <location>
        <begin position="462"/>
        <end position="473"/>
    </location>
</feature>
<keyword evidence="3 6" id="KW-1133">Transmembrane helix</keyword>
<feature type="transmembrane region" description="Helical" evidence="6">
    <location>
        <begin position="409"/>
        <end position="428"/>
    </location>
</feature>
<feature type="transmembrane region" description="Helical" evidence="6">
    <location>
        <begin position="332"/>
        <end position="355"/>
    </location>
</feature>
<dbReference type="GO" id="GO:0005886">
    <property type="term" value="C:plasma membrane"/>
    <property type="evidence" value="ECO:0007669"/>
    <property type="project" value="TreeGrafter"/>
</dbReference>
<feature type="region of interest" description="Disordered" evidence="5">
    <location>
        <begin position="456"/>
        <end position="485"/>
    </location>
</feature>
<reference evidence="8 9" key="1">
    <citation type="submission" date="2018-05" db="EMBL/GenBank/DDBJ databases">
        <authorList>
            <person name="Datahose"/>
        </authorList>
    </citation>
    <scope>NUCLEOTIDE SEQUENCE</scope>
</reference>
<dbReference type="FunFam" id="1.20.1740.10:FF:000010">
    <property type="entry name" value="probable cationic amino acid transporter"/>
    <property type="match status" value="1"/>
</dbReference>
<dbReference type="GeneID" id="113029649"/>
<dbReference type="PANTHER" id="PTHR43243:SF29">
    <property type="entry name" value="CATIONIC AMINO ACID TRANSPORTER-RELATED"/>
    <property type="match status" value="1"/>
</dbReference>
<feature type="transmembrane region" description="Helical" evidence="6">
    <location>
        <begin position="283"/>
        <end position="312"/>
    </location>
</feature>
<feature type="transmembrane region" description="Helical" evidence="6">
    <location>
        <begin position="86"/>
        <end position="107"/>
    </location>
</feature>
<dbReference type="Pfam" id="PF13906">
    <property type="entry name" value="AA_permease_C"/>
    <property type="match status" value="1"/>
</dbReference>
<evidence type="ECO:0000256" key="4">
    <source>
        <dbReference type="ARBA" id="ARBA00023136"/>
    </source>
</evidence>
<dbReference type="RefSeq" id="XP_026036419.1">
    <property type="nucleotide sequence ID" value="XM_026180634.1"/>
</dbReference>
<evidence type="ECO:0000256" key="1">
    <source>
        <dbReference type="ARBA" id="ARBA00004141"/>
    </source>
</evidence>
<dbReference type="GO" id="GO:0015171">
    <property type="term" value="F:amino acid transmembrane transporter activity"/>
    <property type="evidence" value="ECO:0007669"/>
    <property type="project" value="TreeGrafter"/>
</dbReference>
<reference evidence="9" key="2">
    <citation type="submission" date="2023-03" db="EMBL/GenBank/DDBJ databases">
        <authorList>
            <consortium name="Wellcome Sanger Institute Data Sharing"/>
        </authorList>
    </citation>
    <scope>NUCLEOTIDE SEQUENCE [LARGE SCALE GENOMIC DNA]</scope>
</reference>
<feature type="transmembrane region" description="Helical" evidence="6">
    <location>
        <begin position="186"/>
        <end position="206"/>
    </location>
</feature>
<dbReference type="GeneTree" id="ENSGT00940000155893"/>
<feature type="domain" description="Cationic amino acid transporter C-terminal" evidence="7">
    <location>
        <begin position="588"/>
        <end position="638"/>
    </location>
</feature>
<keyword evidence="9" id="KW-1185">Reference proteome</keyword>
<feature type="transmembrane region" description="Helical" evidence="6">
    <location>
        <begin position="619"/>
        <end position="636"/>
    </location>
</feature>
<dbReference type="Ensembl" id="ENSACLT00000034557.2">
    <property type="protein sequence ID" value="ENSACLP00000033755.2"/>
    <property type="gene ID" value="ENSACLG00000022778.2"/>
</dbReference>
<evidence type="ECO:0000256" key="5">
    <source>
        <dbReference type="SAM" id="MobiDB-lite"/>
    </source>
</evidence>
<feature type="transmembrane region" description="Helical" evidence="6">
    <location>
        <begin position="524"/>
        <end position="547"/>
    </location>
</feature>
<feature type="transmembrane region" description="Helical" evidence="6">
    <location>
        <begin position="586"/>
        <end position="607"/>
    </location>
</feature>
<name>A0A3P8QVQ1_ASTCA</name>
<feature type="transmembrane region" description="Helical" evidence="6">
    <location>
        <begin position="553"/>
        <end position="574"/>
    </location>
</feature>
<keyword evidence="2 6" id="KW-0812">Transmembrane</keyword>
<reference evidence="8" key="3">
    <citation type="submission" date="2025-08" db="UniProtKB">
        <authorList>
            <consortium name="Ensembl"/>
        </authorList>
    </citation>
    <scope>IDENTIFICATION</scope>
</reference>
<feature type="region of interest" description="Disordered" evidence="5">
    <location>
        <begin position="659"/>
        <end position="685"/>
    </location>
</feature>
<proteinExistence type="predicted"/>
<evidence type="ECO:0000256" key="6">
    <source>
        <dbReference type="SAM" id="Phobius"/>
    </source>
</evidence>
<dbReference type="PANTHER" id="PTHR43243">
    <property type="entry name" value="INNER MEMBRANE TRANSPORTER YGJI-RELATED"/>
    <property type="match status" value="1"/>
</dbReference>
<evidence type="ECO:0000259" key="7">
    <source>
        <dbReference type="Pfam" id="PF13906"/>
    </source>
</evidence>
<dbReference type="Gene3D" id="1.20.1740.10">
    <property type="entry name" value="Amino acid/polyamine transporter I"/>
    <property type="match status" value="1"/>
</dbReference>
<keyword evidence="4 6" id="KW-0472">Membrane</keyword>
<sequence>MAAWLGRVSLGDAWYNMYSRLLRTKPVGSMAHSSDDLTELAEGSAVGLAKVLTTVDLVSLGVGSCVGTGMYVVAGLVANAMAGPGVILSFIIAAVASILSGVCYAEFGVRVPKTTGSAYTYSYVTVGEFVAFFIGWNLILEYLIGTAAGASALSNMFDSLANHSISDFMITHLGTVRGLGKGEDTYLDVLALFIALVVTAVIALGVRNTVGFNNVLNVVNLVVWVFMIIAGLFFISSSNWEGGKFLPYGWSGVMQGAATCFYAFIGFDIIATTGEEAKNPNTSIPYAITVSLVTCLTAYVSVSVILTLMVPYNLIDVSAPLMEMFAVHGFMWGKYTVAVGSIAGLTVSLLGSLFPMPRVIYAMARDGLLFRFLSHVTALTHTPTVACVVSGSLAAVLALLVSLRDLIEMMSIGTLLAYTLVSVCVLLLRYQPDEQTDTHQFESEVQDMDGLKHEDAKDDQILSENDGSSSYHTGRTEGEGDDSDFHTGHPSLLKRLLGGHYYTLRLRLGMPDASVRPTPATGRIVTRCTLSLFFMSFLLWSTIIFGVEQGTGAGAVISGLMATMMAGSLAKLLIMIIQQPESTRSLPYMAPCVPFVPAAAILVNSYLMLKLSPLTWARFTIWCLIGLLIYICYGVWHSTLELNAREQQAHASSYQRYDDHLDDTVSPGDDLYTQEQDERPYQGWSAPEERGYHYQQGNQHEIQYEDQESGEQEQSQYEDNGDQCGYQSGAGGQYMETGSRSKGRTNYGFNDEEEN</sequence>
<dbReference type="InterPro" id="IPR002293">
    <property type="entry name" value="AA/rel_permease1"/>
</dbReference>